<organism evidence="1 2">
    <name type="scientific">Rhizoclosmatium globosum</name>
    <dbReference type="NCBI Taxonomy" id="329046"/>
    <lineage>
        <taxon>Eukaryota</taxon>
        <taxon>Fungi</taxon>
        <taxon>Fungi incertae sedis</taxon>
        <taxon>Chytridiomycota</taxon>
        <taxon>Chytridiomycota incertae sedis</taxon>
        <taxon>Chytridiomycetes</taxon>
        <taxon>Chytridiales</taxon>
        <taxon>Chytriomycetaceae</taxon>
        <taxon>Rhizoclosmatium</taxon>
    </lineage>
</organism>
<comment type="caution">
    <text evidence="1">The sequence shown here is derived from an EMBL/GenBank/DDBJ whole genome shotgun (WGS) entry which is preliminary data.</text>
</comment>
<dbReference type="Proteomes" id="UP000193642">
    <property type="component" value="Unassembled WGS sequence"/>
</dbReference>
<name>A0A1Y2C0X3_9FUNG</name>
<sequence>MRWIGIFSVENMCWRRIFFLLHLPPSSNPPQPNQNKLHHTAMNPPAARNQFISSRWKTTLTHFSFDFLHDRIDETLSAKYLHEFCNTVIIIFTLGTRATANNVNHFPINASSIPTLLTSTITTTTSSPSIANGLTASEP</sequence>
<accession>A0A1Y2C0X3</accession>
<reference evidence="1 2" key="1">
    <citation type="submission" date="2016-07" db="EMBL/GenBank/DDBJ databases">
        <title>Pervasive Adenine N6-methylation of Active Genes in Fungi.</title>
        <authorList>
            <consortium name="DOE Joint Genome Institute"/>
            <person name="Mondo S.J."/>
            <person name="Dannebaum R.O."/>
            <person name="Kuo R.C."/>
            <person name="Labutti K."/>
            <person name="Haridas S."/>
            <person name="Kuo A."/>
            <person name="Salamov A."/>
            <person name="Ahrendt S.R."/>
            <person name="Lipzen A."/>
            <person name="Sullivan W."/>
            <person name="Andreopoulos W.B."/>
            <person name="Clum A."/>
            <person name="Lindquist E."/>
            <person name="Daum C."/>
            <person name="Ramamoorthy G.K."/>
            <person name="Gryganskyi A."/>
            <person name="Culley D."/>
            <person name="Magnuson J.K."/>
            <person name="James T.Y."/>
            <person name="O'Malley M.A."/>
            <person name="Stajich J.E."/>
            <person name="Spatafora J.W."/>
            <person name="Visel A."/>
            <person name="Grigoriev I.V."/>
        </authorList>
    </citation>
    <scope>NUCLEOTIDE SEQUENCE [LARGE SCALE GENOMIC DNA]</scope>
    <source>
        <strain evidence="1 2">JEL800</strain>
    </source>
</reference>
<dbReference type="EMBL" id="MCGO01000034">
    <property type="protein sequence ID" value="ORY40678.1"/>
    <property type="molecule type" value="Genomic_DNA"/>
</dbReference>
<proteinExistence type="predicted"/>
<keyword evidence="2" id="KW-1185">Reference proteome</keyword>
<dbReference type="AlphaFoldDB" id="A0A1Y2C0X3"/>
<evidence type="ECO:0000313" key="1">
    <source>
        <dbReference type="EMBL" id="ORY40678.1"/>
    </source>
</evidence>
<gene>
    <name evidence="1" type="ORF">BCR33DRAFT_356479</name>
</gene>
<evidence type="ECO:0000313" key="2">
    <source>
        <dbReference type="Proteomes" id="UP000193642"/>
    </source>
</evidence>
<protein>
    <submittedName>
        <fullName evidence="1">Uncharacterized protein</fullName>
    </submittedName>
</protein>